<sequence length="77" mass="8753">ALLVQDEAQALLFLANLLVTSLRPFSSGFRQSFGCSLYYQQFSRKTILAVSYYLNEIRPRVFLNLSLFGSILTVTEI</sequence>
<organism evidence="1 2">
    <name type="scientific">Aegilops tauschii subsp. strangulata</name>
    <name type="common">Goatgrass</name>
    <dbReference type="NCBI Taxonomy" id="200361"/>
    <lineage>
        <taxon>Eukaryota</taxon>
        <taxon>Viridiplantae</taxon>
        <taxon>Streptophyta</taxon>
        <taxon>Embryophyta</taxon>
        <taxon>Tracheophyta</taxon>
        <taxon>Spermatophyta</taxon>
        <taxon>Magnoliopsida</taxon>
        <taxon>Liliopsida</taxon>
        <taxon>Poales</taxon>
        <taxon>Poaceae</taxon>
        <taxon>BOP clade</taxon>
        <taxon>Pooideae</taxon>
        <taxon>Triticodae</taxon>
        <taxon>Triticeae</taxon>
        <taxon>Triticinae</taxon>
        <taxon>Aegilops</taxon>
    </lineage>
</organism>
<protein>
    <submittedName>
        <fullName evidence="1">Uncharacterized protein</fullName>
    </submittedName>
</protein>
<proteinExistence type="predicted"/>
<dbReference type="AlphaFoldDB" id="A0A453MGI7"/>
<dbReference type="EnsemblPlants" id="AET5Gv21175400.3">
    <property type="protein sequence ID" value="AET5Gv21175400.3"/>
    <property type="gene ID" value="AET5Gv21175400"/>
</dbReference>
<reference evidence="1" key="4">
    <citation type="submission" date="2019-03" db="UniProtKB">
        <authorList>
            <consortium name="EnsemblPlants"/>
        </authorList>
    </citation>
    <scope>IDENTIFICATION</scope>
</reference>
<reference evidence="2" key="1">
    <citation type="journal article" date="2014" name="Science">
        <title>Ancient hybridizations among the ancestral genomes of bread wheat.</title>
        <authorList>
            <consortium name="International Wheat Genome Sequencing Consortium,"/>
            <person name="Marcussen T."/>
            <person name="Sandve S.R."/>
            <person name="Heier L."/>
            <person name="Spannagl M."/>
            <person name="Pfeifer M."/>
            <person name="Jakobsen K.S."/>
            <person name="Wulff B.B."/>
            <person name="Steuernagel B."/>
            <person name="Mayer K.F."/>
            <person name="Olsen O.A."/>
        </authorList>
    </citation>
    <scope>NUCLEOTIDE SEQUENCE [LARGE SCALE GENOMIC DNA]</scope>
    <source>
        <strain evidence="2">cv. AL8/78</strain>
    </source>
</reference>
<keyword evidence="2" id="KW-1185">Reference proteome</keyword>
<evidence type="ECO:0000313" key="2">
    <source>
        <dbReference type="Proteomes" id="UP000015105"/>
    </source>
</evidence>
<name>A0A453MGI7_AEGTS</name>
<dbReference type="Gramene" id="AET5Gv21175400.3">
    <property type="protein sequence ID" value="AET5Gv21175400.3"/>
    <property type="gene ID" value="AET5Gv21175400"/>
</dbReference>
<evidence type="ECO:0000313" key="1">
    <source>
        <dbReference type="EnsemblPlants" id="AET5Gv21175400.3"/>
    </source>
</evidence>
<reference evidence="2" key="2">
    <citation type="journal article" date="2017" name="Nat. Plants">
        <title>The Aegilops tauschii genome reveals multiple impacts of transposons.</title>
        <authorList>
            <person name="Zhao G."/>
            <person name="Zou C."/>
            <person name="Li K."/>
            <person name="Wang K."/>
            <person name="Li T."/>
            <person name="Gao L."/>
            <person name="Zhang X."/>
            <person name="Wang H."/>
            <person name="Yang Z."/>
            <person name="Liu X."/>
            <person name="Jiang W."/>
            <person name="Mao L."/>
            <person name="Kong X."/>
            <person name="Jiao Y."/>
            <person name="Jia J."/>
        </authorList>
    </citation>
    <scope>NUCLEOTIDE SEQUENCE [LARGE SCALE GENOMIC DNA]</scope>
    <source>
        <strain evidence="2">cv. AL8/78</strain>
    </source>
</reference>
<dbReference type="Proteomes" id="UP000015105">
    <property type="component" value="Chromosome 5D"/>
</dbReference>
<reference evidence="1" key="3">
    <citation type="journal article" date="2017" name="Nature">
        <title>Genome sequence of the progenitor of the wheat D genome Aegilops tauschii.</title>
        <authorList>
            <person name="Luo M.C."/>
            <person name="Gu Y.Q."/>
            <person name="Puiu D."/>
            <person name="Wang H."/>
            <person name="Twardziok S.O."/>
            <person name="Deal K.R."/>
            <person name="Huo N."/>
            <person name="Zhu T."/>
            <person name="Wang L."/>
            <person name="Wang Y."/>
            <person name="McGuire P.E."/>
            <person name="Liu S."/>
            <person name="Long H."/>
            <person name="Ramasamy R.K."/>
            <person name="Rodriguez J.C."/>
            <person name="Van S.L."/>
            <person name="Yuan L."/>
            <person name="Wang Z."/>
            <person name="Xia Z."/>
            <person name="Xiao L."/>
            <person name="Anderson O.D."/>
            <person name="Ouyang S."/>
            <person name="Liang Y."/>
            <person name="Zimin A.V."/>
            <person name="Pertea G."/>
            <person name="Qi P."/>
            <person name="Bennetzen J.L."/>
            <person name="Dai X."/>
            <person name="Dawson M.W."/>
            <person name="Muller H.G."/>
            <person name="Kugler K."/>
            <person name="Rivarola-Duarte L."/>
            <person name="Spannagl M."/>
            <person name="Mayer K.F.X."/>
            <person name="Lu F.H."/>
            <person name="Bevan M.W."/>
            <person name="Leroy P."/>
            <person name="Li P."/>
            <person name="You F.M."/>
            <person name="Sun Q."/>
            <person name="Liu Z."/>
            <person name="Lyons E."/>
            <person name="Wicker T."/>
            <person name="Salzberg S.L."/>
            <person name="Devos K.M."/>
            <person name="Dvorak J."/>
        </authorList>
    </citation>
    <scope>NUCLEOTIDE SEQUENCE [LARGE SCALE GENOMIC DNA]</scope>
    <source>
        <strain evidence="1">cv. AL8/78</strain>
    </source>
</reference>
<reference evidence="1" key="5">
    <citation type="journal article" date="2021" name="G3 (Bethesda)">
        <title>Aegilops tauschii genome assembly Aet v5.0 features greater sequence contiguity and improved annotation.</title>
        <authorList>
            <person name="Wang L."/>
            <person name="Zhu T."/>
            <person name="Rodriguez J.C."/>
            <person name="Deal K.R."/>
            <person name="Dubcovsky J."/>
            <person name="McGuire P.E."/>
            <person name="Lux T."/>
            <person name="Spannagl M."/>
            <person name="Mayer K.F.X."/>
            <person name="Baldrich P."/>
            <person name="Meyers B.C."/>
            <person name="Huo N."/>
            <person name="Gu Y.Q."/>
            <person name="Zhou H."/>
            <person name="Devos K.M."/>
            <person name="Bennetzen J.L."/>
            <person name="Unver T."/>
            <person name="Budak H."/>
            <person name="Gulick P.J."/>
            <person name="Galiba G."/>
            <person name="Kalapos B."/>
            <person name="Nelson D.R."/>
            <person name="Li P."/>
            <person name="You F.M."/>
            <person name="Luo M.C."/>
            <person name="Dvorak J."/>
        </authorList>
    </citation>
    <scope>NUCLEOTIDE SEQUENCE [LARGE SCALE GENOMIC DNA]</scope>
    <source>
        <strain evidence="1">cv. AL8/78</strain>
    </source>
</reference>
<accession>A0A453MGI7</accession>